<dbReference type="EMBL" id="BK015414">
    <property type="protein sequence ID" value="DAE05670.1"/>
    <property type="molecule type" value="Genomic_DNA"/>
</dbReference>
<reference evidence="1" key="1">
    <citation type="journal article" date="2021" name="Proc. Natl. Acad. Sci. U.S.A.">
        <title>A Catalog of Tens of Thousands of Viruses from Human Metagenomes Reveals Hidden Associations with Chronic Diseases.</title>
        <authorList>
            <person name="Tisza M.J."/>
            <person name="Buck C.B."/>
        </authorList>
    </citation>
    <scope>NUCLEOTIDE SEQUENCE</scope>
    <source>
        <strain evidence="1">Ct7964</strain>
    </source>
</reference>
<evidence type="ECO:0000313" key="1">
    <source>
        <dbReference type="EMBL" id="DAE05670.1"/>
    </source>
</evidence>
<organism evidence="1">
    <name type="scientific">Caudovirales sp. ct7964</name>
    <dbReference type="NCBI Taxonomy" id="2825758"/>
    <lineage>
        <taxon>Viruses</taxon>
        <taxon>Duplodnaviria</taxon>
        <taxon>Heunggongvirae</taxon>
        <taxon>Uroviricota</taxon>
        <taxon>Caudoviricetes</taxon>
    </lineage>
</organism>
<protein>
    <submittedName>
        <fullName evidence="1">Uncharacterized protein</fullName>
    </submittedName>
</protein>
<name>A0A8S5PF16_9CAUD</name>
<accession>A0A8S5PF16</accession>
<sequence>MRPSVVALQKWVLPETFVRHGHCAPQCFCSCRFSI</sequence>
<proteinExistence type="predicted"/>